<feature type="compositionally biased region" description="Low complexity" evidence="1">
    <location>
        <begin position="166"/>
        <end position="194"/>
    </location>
</feature>
<evidence type="ECO:0000256" key="1">
    <source>
        <dbReference type="SAM" id="MobiDB-lite"/>
    </source>
</evidence>
<proteinExistence type="predicted"/>
<dbReference type="AlphaFoldDB" id="A0A6H0Y534"/>
<gene>
    <name evidence="2" type="ORF">AMS68_007630</name>
</gene>
<dbReference type="EMBL" id="CP051143">
    <property type="protein sequence ID" value="QIX02113.1"/>
    <property type="molecule type" value="Genomic_DNA"/>
</dbReference>
<evidence type="ECO:0000313" key="2">
    <source>
        <dbReference type="EMBL" id="QIX02113.1"/>
    </source>
</evidence>
<name>A0A6H0Y534_9PEZI</name>
<organism evidence="2 3">
    <name type="scientific">Peltaster fructicola</name>
    <dbReference type="NCBI Taxonomy" id="286661"/>
    <lineage>
        <taxon>Eukaryota</taxon>
        <taxon>Fungi</taxon>
        <taxon>Dikarya</taxon>
        <taxon>Ascomycota</taxon>
        <taxon>Pezizomycotina</taxon>
        <taxon>Dothideomycetes</taxon>
        <taxon>Dothideomycetes incertae sedis</taxon>
        <taxon>Peltaster</taxon>
    </lineage>
</organism>
<feature type="compositionally biased region" description="Low complexity" evidence="1">
    <location>
        <begin position="1"/>
        <end position="17"/>
    </location>
</feature>
<feature type="region of interest" description="Disordered" evidence="1">
    <location>
        <begin position="1"/>
        <end position="28"/>
    </location>
</feature>
<keyword evidence="3" id="KW-1185">Reference proteome</keyword>
<dbReference type="OrthoDB" id="3899138at2759"/>
<evidence type="ECO:0000313" key="3">
    <source>
        <dbReference type="Proteomes" id="UP000503462"/>
    </source>
</evidence>
<feature type="region of interest" description="Disordered" evidence="1">
    <location>
        <begin position="132"/>
        <end position="196"/>
    </location>
</feature>
<dbReference type="Proteomes" id="UP000503462">
    <property type="component" value="Chromosome 5"/>
</dbReference>
<protein>
    <submittedName>
        <fullName evidence="2">Uncharacterized protein</fullName>
    </submittedName>
</protein>
<sequence>MSIRTSSSITRRPSQSQDSSDLHIYVPSQRHREDPTIFAGSGWISPHPLSTVASEVQSAVPLPPDEYGLGQRITHQEWTQWRAISDSTTEEQESVYMYGPSGQEPHVIEPRANSVSYNSTRVEPWHLYDVSSLSGPSRDSEPAVYAEPSANRVERGNRRGKRSERSTAQAATSETTSSQSQIFGSAASSDFSGGLSTGSQLIHLRMPWDTERSSTANHRHSGL</sequence>
<accession>A0A6H0Y534</accession>
<reference evidence="2 3" key="1">
    <citation type="journal article" date="2016" name="Sci. Rep.">
        <title>Peltaster fructicola genome reveals evolution from an invasive phytopathogen to an ectophytic parasite.</title>
        <authorList>
            <person name="Xu C."/>
            <person name="Chen H."/>
            <person name="Gleason M.L."/>
            <person name="Xu J.R."/>
            <person name="Liu H."/>
            <person name="Zhang R."/>
            <person name="Sun G."/>
        </authorList>
    </citation>
    <scope>NUCLEOTIDE SEQUENCE [LARGE SCALE GENOMIC DNA]</scope>
    <source>
        <strain evidence="2 3">LNHT1506</strain>
    </source>
</reference>